<dbReference type="InterPro" id="IPR052934">
    <property type="entry name" value="Methyl-DNA_Rec/Restrict_Enz"/>
</dbReference>
<dbReference type="PANTHER" id="PTHR37291">
    <property type="entry name" value="5-METHYLCYTOSINE-SPECIFIC RESTRICTION ENZYME B"/>
    <property type="match status" value="1"/>
</dbReference>
<proteinExistence type="predicted"/>
<comment type="caution">
    <text evidence="2">The sequence shown here is derived from an EMBL/GenBank/DDBJ whole genome shotgun (WGS) entry which is preliminary data.</text>
</comment>
<dbReference type="Gene3D" id="3.40.50.300">
    <property type="entry name" value="P-loop containing nucleotide triphosphate hydrolases"/>
    <property type="match status" value="1"/>
</dbReference>
<evidence type="ECO:0000313" key="3">
    <source>
        <dbReference type="Proteomes" id="UP000185895"/>
    </source>
</evidence>
<dbReference type="OrthoDB" id="9781481at2"/>
<accession>A0A1E7R920</accession>
<feature type="domain" description="ATPase dynein-related AAA" evidence="1">
    <location>
        <begin position="164"/>
        <end position="326"/>
    </location>
</feature>
<protein>
    <recommendedName>
        <fullName evidence="1">ATPase dynein-related AAA domain-containing protein</fullName>
    </recommendedName>
</protein>
<dbReference type="EMBL" id="MKKK01000023">
    <property type="protein sequence ID" value="OEY95818.1"/>
    <property type="molecule type" value="Genomic_DNA"/>
</dbReference>
<gene>
    <name evidence="2" type="ORF">BJI46_02550</name>
</gene>
<dbReference type="InterPro" id="IPR011704">
    <property type="entry name" value="ATPase_dyneun-rel_AAA"/>
</dbReference>
<keyword evidence="3" id="KW-1185">Reference proteome</keyword>
<evidence type="ECO:0000259" key="1">
    <source>
        <dbReference type="Pfam" id="PF07728"/>
    </source>
</evidence>
<name>A0A1E7R920_9GAMM</name>
<evidence type="ECO:0000313" key="2">
    <source>
        <dbReference type="EMBL" id="OEY95818.1"/>
    </source>
</evidence>
<sequence>MIHTIDDLIHKISTYESGMDLNRVPSWPSLRFSNTGRRGEKKEFEISLFSLEKTLIDIKNNFSEFEVISNYIEKQWRDAFSNYLTDPVVNALSTVQTLPLYSVVHKVLCAVNNIAYVEKQMPLTETYLNNTIAFLNRQVHNYTASISFHEITTEIDSKGTGENIIYYGAPGTGKSFAIDQKTGPHNSIRTVFHPETQYSDFVGCIKPSMGDDGIEYSFRKGPFTEVLIRAMNDPEQHYYLIIEEINRAPAAAVFGELFQLLDRNADGRSSYTIDINDKDLLQIFNTELSGKFPDNKLFIPSNLSIYATMNSSDQAVMPLDTAFKRRWKFNYIPINFSNSPEGSFEIIAMDKEHRISWSDFAQSVNRILSAEAIPEDRHLGPWFVTTEEIASPESSEKTLTGKVLMYLWDDVLRHTERTVLFHPDIRTFGSLVEHYSRKAVIFSDRFQNQLQEKLIAVLPGETEGITGE</sequence>
<dbReference type="InterPro" id="IPR027417">
    <property type="entry name" value="P-loop_NTPase"/>
</dbReference>
<dbReference type="GO" id="GO:0005524">
    <property type="term" value="F:ATP binding"/>
    <property type="evidence" value="ECO:0007669"/>
    <property type="project" value="InterPro"/>
</dbReference>
<organism evidence="2 3">
    <name type="scientific">Acinetobacter qingfengensis</name>
    <dbReference type="NCBI Taxonomy" id="1262585"/>
    <lineage>
        <taxon>Bacteria</taxon>
        <taxon>Pseudomonadati</taxon>
        <taxon>Pseudomonadota</taxon>
        <taxon>Gammaproteobacteria</taxon>
        <taxon>Moraxellales</taxon>
        <taxon>Moraxellaceae</taxon>
        <taxon>Acinetobacter</taxon>
    </lineage>
</organism>
<dbReference type="GO" id="GO:0016887">
    <property type="term" value="F:ATP hydrolysis activity"/>
    <property type="evidence" value="ECO:0007669"/>
    <property type="project" value="InterPro"/>
</dbReference>
<dbReference type="PANTHER" id="PTHR37291:SF1">
    <property type="entry name" value="TYPE IV METHYL-DIRECTED RESTRICTION ENZYME ECOKMCRB SUBUNIT"/>
    <property type="match status" value="1"/>
</dbReference>
<dbReference type="AlphaFoldDB" id="A0A1E7R920"/>
<dbReference type="SUPFAM" id="SSF52540">
    <property type="entry name" value="P-loop containing nucleoside triphosphate hydrolases"/>
    <property type="match status" value="1"/>
</dbReference>
<dbReference type="Pfam" id="PF07728">
    <property type="entry name" value="AAA_5"/>
    <property type="match status" value="1"/>
</dbReference>
<dbReference type="STRING" id="1262585.BJI46_02550"/>
<reference evidence="2 3" key="1">
    <citation type="submission" date="2016-09" db="EMBL/GenBank/DDBJ databases">
        <authorList>
            <person name="Capua I."/>
            <person name="De Benedictis P."/>
            <person name="Joannis T."/>
            <person name="Lombin L.H."/>
            <person name="Cattoli G."/>
        </authorList>
    </citation>
    <scope>NUCLEOTIDE SEQUENCE [LARGE SCALE GENOMIC DNA]</scope>
    <source>
        <strain evidence="2 3">ANC 4671</strain>
    </source>
</reference>
<dbReference type="RefSeq" id="WP_070069854.1">
    <property type="nucleotide sequence ID" value="NZ_MKKK01000023.1"/>
</dbReference>
<dbReference type="Proteomes" id="UP000185895">
    <property type="component" value="Unassembled WGS sequence"/>
</dbReference>